<evidence type="ECO:0008006" key="2">
    <source>
        <dbReference type="Google" id="ProtNLM"/>
    </source>
</evidence>
<evidence type="ECO:0000313" key="1">
    <source>
        <dbReference type="EMBL" id="GAI81252.1"/>
    </source>
</evidence>
<proteinExistence type="predicted"/>
<organism evidence="1">
    <name type="scientific">marine sediment metagenome</name>
    <dbReference type="NCBI Taxonomy" id="412755"/>
    <lineage>
        <taxon>unclassified sequences</taxon>
        <taxon>metagenomes</taxon>
        <taxon>ecological metagenomes</taxon>
    </lineage>
</organism>
<reference evidence="1" key="1">
    <citation type="journal article" date="2014" name="Front. Microbiol.">
        <title>High frequency of phylogenetically diverse reductive dehalogenase-homologous genes in deep subseafloor sedimentary metagenomes.</title>
        <authorList>
            <person name="Kawai M."/>
            <person name="Futagami T."/>
            <person name="Toyoda A."/>
            <person name="Takaki Y."/>
            <person name="Nishi S."/>
            <person name="Hori S."/>
            <person name="Arai W."/>
            <person name="Tsubouchi T."/>
            <person name="Morono Y."/>
            <person name="Uchiyama I."/>
            <person name="Ito T."/>
            <person name="Fujiyama A."/>
            <person name="Inagaki F."/>
            <person name="Takami H."/>
        </authorList>
    </citation>
    <scope>NUCLEOTIDE SEQUENCE</scope>
    <source>
        <strain evidence="1">Expedition CK06-06</strain>
    </source>
</reference>
<feature type="non-terminal residue" evidence="1">
    <location>
        <position position="1"/>
    </location>
</feature>
<dbReference type="EMBL" id="BARW01005606">
    <property type="protein sequence ID" value="GAI81252.1"/>
    <property type="molecule type" value="Genomic_DNA"/>
</dbReference>
<comment type="caution">
    <text evidence="1">The sequence shown here is derived from an EMBL/GenBank/DDBJ whole genome shotgun (WGS) entry which is preliminary data.</text>
</comment>
<accession>X1RKE7</accession>
<dbReference type="AlphaFoldDB" id="X1RKE7"/>
<name>X1RKE7_9ZZZZ</name>
<sequence length="151" mass="17831">IMVELDPDKLRDLSGWENAPIHICMDADYRGLTFCCKPGFSLTFGFKCKRDETLKELGKSQEEFIKIKEEFSKDNDWDSDLVCFGSISYCCMRRGGCPRRDPALEKRYPDKTKEEYMKIYYEKKKQLAKKILESVKDPQNKKKVRPYLDLF</sequence>
<protein>
    <recommendedName>
        <fullName evidence="2">Methanogenesis marker 9 domain-containing protein</fullName>
    </recommendedName>
</protein>
<gene>
    <name evidence="1" type="ORF">S12H4_12073</name>
</gene>